<organism evidence="2 3">
    <name type="scientific">Elaeis guineensis var. tenera</name>
    <name type="common">Oil palm</name>
    <dbReference type="NCBI Taxonomy" id="51953"/>
    <lineage>
        <taxon>Eukaryota</taxon>
        <taxon>Viridiplantae</taxon>
        <taxon>Streptophyta</taxon>
        <taxon>Embryophyta</taxon>
        <taxon>Tracheophyta</taxon>
        <taxon>Spermatophyta</taxon>
        <taxon>Magnoliopsida</taxon>
        <taxon>Liliopsida</taxon>
        <taxon>Arecaceae</taxon>
        <taxon>Arecoideae</taxon>
        <taxon>Cocoseae</taxon>
        <taxon>Elaeidinae</taxon>
        <taxon>Elaeis</taxon>
    </lineage>
</organism>
<feature type="compositionally biased region" description="Polar residues" evidence="1">
    <location>
        <begin position="27"/>
        <end position="39"/>
    </location>
</feature>
<feature type="region of interest" description="Disordered" evidence="1">
    <location>
        <begin position="22"/>
        <end position="44"/>
    </location>
</feature>
<sequence>TTKYTVLTTEGIKDALMKNRADKKLNAHSNSKDGSSAQAEDSKRSFLLTQQTANIPIPEEKLMAILKEQYPISNEKLMTILKTTPLTEQKLMAILKEENLVNSKLEEMKVSAMLKAEAAKAKVKDGADMAVDKTEKAYEGAKNKVKETYETAKDTMTESAKANYEAAKEKASQATGDMGAMMQQKTAGEL</sequence>
<feature type="non-terminal residue" evidence="3">
    <location>
        <position position="1"/>
    </location>
</feature>
<evidence type="ECO:0000313" key="2">
    <source>
        <dbReference type="Proteomes" id="UP000504607"/>
    </source>
</evidence>
<gene>
    <name evidence="3" type="primary">LOC105036880</name>
</gene>
<proteinExistence type="predicted"/>
<dbReference type="AlphaFoldDB" id="A0A6I9QJZ6"/>
<dbReference type="InParanoid" id="A0A6I9QJZ6"/>
<reference evidence="3" key="1">
    <citation type="submission" date="2025-08" db="UniProtKB">
        <authorList>
            <consortium name="RefSeq"/>
        </authorList>
    </citation>
    <scope>IDENTIFICATION</scope>
</reference>
<feature type="region of interest" description="Disordered" evidence="1">
    <location>
        <begin position="167"/>
        <end position="190"/>
    </location>
</feature>
<evidence type="ECO:0000313" key="3">
    <source>
        <dbReference type="RefSeq" id="XP_010910905.3"/>
    </source>
</evidence>
<protein>
    <submittedName>
        <fullName evidence="3">Uncharacterized protein LOC105036880</fullName>
    </submittedName>
</protein>
<keyword evidence="2" id="KW-1185">Reference proteome</keyword>
<evidence type="ECO:0000256" key="1">
    <source>
        <dbReference type="SAM" id="MobiDB-lite"/>
    </source>
</evidence>
<dbReference type="OrthoDB" id="696552at2759"/>
<name>A0A6I9QJZ6_ELAGV</name>
<accession>A0A6I9QJZ6</accession>
<dbReference type="RefSeq" id="XP_010910905.3">
    <property type="nucleotide sequence ID" value="XM_010912603.3"/>
</dbReference>
<dbReference type="Proteomes" id="UP000504607">
    <property type="component" value="Unplaced"/>
</dbReference>